<dbReference type="Gramene" id="PGSC0003DMT400021523">
    <property type="protein sequence ID" value="PGSC0003DMT400021523"/>
    <property type="gene ID" value="PGSC0003DMG402008349"/>
</dbReference>
<dbReference type="Pfam" id="PF23247">
    <property type="entry name" value="LRR_RPS2"/>
    <property type="match status" value="1"/>
</dbReference>
<proteinExistence type="predicted"/>
<dbReference type="OMA" id="CPEMNMF"/>
<dbReference type="Gene3D" id="3.80.10.10">
    <property type="entry name" value="Ribonuclease Inhibitor"/>
    <property type="match status" value="1"/>
</dbReference>
<dbReference type="Proteomes" id="UP000011115">
    <property type="component" value="Unassembled WGS sequence"/>
</dbReference>
<dbReference type="PANTHER" id="PTHR33463:SF198">
    <property type="entry name" value="RPP4C3"/>
    <property type="match status" value="1"/>
</dbReference>
<reference evidence="3" key="2">
    <citation type="submission" date="2015-06" db="UniProtKB">
        <authorList>
            <consortium name="EnsemblPlants"/>
        </authorList>
    </citation>
    <scope>IDENTIFICATION</scope>
    <source>
        <strain evidence="3">DM1-3 516 R44</strain>
    </source>
</reference>
<organism evidence="3 4">
    <name type="scientific">Solanum tuberosum</name>
    <name type="common">Potato</name>
    <dbReference type="NCBI Taxonomy" id="4113"/>
    <lineage>
        <taxon>Eukaryota</taxon>
        <taxon>Viridiplantae</taxon>
        <taxon>Streptophyta</taxon>
        <taxon>Embryophyta</taxon>
        <taxon>Tracheophyta</taxon>
        <taxon>Spermatophyta</taxon>
        <taxon>Magnoliopsida</taxon>
        <taxon>eudicotyledons</taxon>
        <taxon>Gunneridae</taxon>
        <taxon>Pentapetalae</taxon>
        <taxon>asterids</taxon>
        <taxon>lamiids</taxon>
        <taxon>Solanales</taxon>
        <taxon>Solanaceae</taxon>
        <taxon>Solanoideae</taxon>
        <taxon>Solaneae</taxon>
        <taxon>Solanum</taxon>
    </lineage>
</organism>
<dbReference type="InParanoid" id="M1AF86"/>
<feature type="domain" description="Disease resistance protein At4g27190-like leucine-rich repeats" evidence="2">
    <location>
        <begin position="11"/>
        <end position="98"/>
    </location>
</feature>
<protein>
    <submittedName>
        <fullName evidence="3">Leucine-rich repeat</fullName>
    </submittedName>
</protein>
<dbReference type="InterPro" id="IPR057135">
    <property type="entry name" value="At4g27190-like_LRR"/>
</dbReference>
<dbReference type="AlphaFoldDB" id="M1AF86"/>
<evidence type="ECO:0000259" key="2">
    <source>
        <dbReference type="Pfam" id="PF23247"/>
    </source>
</evidence>
<dbReference type="PANTHER" id="PTHR33463">
    <property type="entry name" value="NB-ARC DOMAIN-CONTAINING PROTEIN-RELATED"/>
    <property type="match status" value="1"/>
</dbReference>
<reference evidence="4" key="1">
    <citation type="journal article" date="2011" name="Nature">
        <title>Genome sequence and analysis of the tuber crop potato.</title>
        <authorList>
            <consortium name="The Potato Genome Sequencing Consortium"/>
        </authorList>
    </citation>
    <scope>NUCLEOTIDE SEQUENCE [LARGE SCALE GENOMIC DNA]</scope>
    <source>
        <strain evidence="4">cv. DM1-3 516 R44</strain>
    </source>
</reference>
<dbReference type="SUPFAM" id="SSF52047">
    <property type="entry name" value="RNI-like"/>
    <property type="match status" value="1"/>
</dbReference>
<dbReference type="InterPro" id="IPR050905">
    <property type="entry name" value="Plant_NBS-LRR"/>
</dbReference>
<evidence type="ECO:0000313" key="3">
    <source>
        <dbReference type="EnsemblPlants" id="PGSC0003DMT400021523"/>
    </source>
</evidence>
<evidence type="ECO:0000256" key="1">
    <source>
        <dbReference type="ARBA" id="ARBA00022821"/>
    </source>
</evidence>
<dbReference type="EnsemblPlants" id="PGSC0003DMT400021523">
    <property type="protein sequence ID" value="PGSC0003DMT400021523"/>
    <property type="gene ID" value="PGSC0003DMG402008349"/>
</dbReference>
<evidence type="ECO:0000313" key="4">
    <source>
        <dbReference type="Proteomes" id="UP000011115"/>
    </source>
</evidence>
<dbReference type="PaxDb" id="4113-PGSC0003DMT400021523"/>
<accession>M1AF86</accession>
<sequence>MSPSVSRGALNLQSLQIKDCQSMEEVITEEEQQGQGIMTLFPSLKVLKLCRLPQLEHFFLTEHALEFPLLREVEIDDCPEMNMFVQHGIFMSIASLESVNNDDEVKAVDLNKVMFNSKVCLVPLAI</sequence>
<keyword evidence="1" id="KW-0611">Plant defense</keyword>
<dbReference type="InterPro" id="IPR032675">
    <property type="entry name" value="LRR_dom_sf"/>
</dbReference>
<keyword evidence="4" id="KW-1185">Reference proteome</keyword>
<dbReference type="HOGENOM" id="CLU_132924_1_0_1"/>
<name>M1AF86_SOLTU</name>